<evidence type="ECO:0000256" key="8">
    <source>
        <dbReference type="ARBA" id="ARBA00022989"/>
    </source>
</evidence>
<feature type="domain" description="Lysosome-associated membrane glycoprotein 2-like luminal" evidence="16">
    <location>
        <begin position="51"/>
        <end position="200"/>
    </location>
</feature>
<dbReference type="CDD" id="cd12087">
    <property type="entry name" value="TM_EGFR-like"/>
    <property type="match status" value="1"/>
</dbReference>
<dbReference type="Pfam" id="PF01299">
    <property type="entry name" value="Lamp2-like_luminal"/>
    <property type="match status" value="1"/>
</dbReference>
<evidence type="ECO:0000256" key="10">
    <source>
        <dbReference type="ARBA" id="ARBA00023157"/>
    </source>
</evidence>
<evidence type="ECO:0000256" key="2">
    <source>
        <dbReference type="ARBA" id="ARBA00004352"/>
    </source>
</evidence>
<evidence type="ECO:0000256" key="12">
    <source>
        <dbReference type="ARBA" id="ARBA00023228"/>
    </source>
</evidence>
<dbReference type="GO" id="GO:0072594">
    <property type="term" value="P:establishment of protein localization to organelle"/>
    <property type="evidence" value="ECO:0007669"/>
    <property type="project" value="TreeGrafter"/>
</dbReference>
<keyword evidence="6 15" id="KW-0732">Signal</keyword>
<feature type="disulfide bond" evidence="13">
    <location>
        <begin position="174"/>
        <end position="211"/>
    </location>
</feature>
<protein>
    <recommendedName>
        <fullName evidence="20">Lysosomal-associated membrane protein 1</fullName>
    </recommendedName>
</protein>
<evidence type="ECO:0000256" key="5">
    <source>
        <dbReference type="ARBA" id="ARBA00022692"/>
    </source>
</evidence>
<evidence type="ECO:0000256" key="15">
    <source>
        <dbReference type="SAM" id="SignalP"/>
    </source>
</evidence>
<keyword evidence="19" id="KW-1185">Reference proteome</keyword>
<keyword evidence="12 13" id="KW-0458">Lysosome</keyword>
<dbReference type="FunFam" id="2.40.160.110:FF:000001">
    <property type="entry name" value="lysosome-associated membrane glycoprotein 2 isoform X2"/>
    <property type="match status" value="1"/>
</dbReference>
<evidence type="ECO:0000256" key="7">
    <source>
        <dbReference type="ARBA" id="ARBA00022753"/>
    </source>
</evidence>
<comment type="caution">
    <text evidence="13">Lacks conserved residue(s) required for the propagation of feature annotation.</text>
</comment>
<keyword evidence="7" id="KW-0967">Endosome</keyword>
<dbReference type="InterPro" id="IPR048528">
    <property type="entry name" value="Lamp2-like_luminal"/>
</dbReference>
<dbReference type="GO" id="GO:0005886">
    <property type="term" value="C:plasma membrane"/>
    <property type="evidence" value="ECO:0007669"/>
    <property type="project" value="UniProtKB-SubCell"/>
</dbReference>
<keyword evidence="9 13" id="KW-0472">Membrane</keyword>
<name>A0AAN8KTX1_9TELE</name>
<dbReference type="PRINTS" id="PR00336">
    <property type="entry name" value="LYSASSOCTDMP"/>
</dbReference>
<dbReference type="Proteomes" id="UP001356427">
    <property type="component" value="Unassembled WGS sequence"/>
</dbReference>
<keyword evidence="10 13" id="KW-1015">Disulfide bond</keyword>
<evidence type="ECO:0000256" key="13">
    <source>
        <dbReference type="PROSITE-ProRule" id="PRU00740"/>
    </source>
</evidence>
<dbReference type="AlphaFoldDB" id="A0AAN8KTX1"/>
<feature type="signal peptide" evidence="15">
    <location>
        <begin position="1"/>
        <end position="27"/>
    </location>
</feature>
<evidence type="ECO:0000256" key="3">
    <source>
        <dbReference type="ARBA" id="ARBA00004530"/>
    </source>
</evidence>
<comment type="caution">
    <text evidence="18">The sequence shown here is derived from an EMBL/GenBank/DDBJ whole genome shotgun (WGS) entry which is preliminary data.</text>
</comment>
<dbReference type="EMBL" id="JAGTTL010000038">
    <property type="protein sequence ID" value="KAK6292481.1"/>
    <property type="molecule type" value="Genomic_DNA"/>
</dbReference>
<feature type="chain" id="PRO_5042920312" description="Lysosomal-associated membrane protein 1" evidence="15">
    <location>
        <begin position="28"/>
        <end position="253"/>
    </location>
</feature>
<dbReference type="Gene3D" id="2.40.160.110">
    <property type="match status" value="1"/>
</dbReference>
<evidence type="ECO:0000256" key="9">
    <source>
        <dbReference type="ARBA" id="ARBA00023136"/>
    </source>
</evidence>
<gene>
    <name evidence="18" type="ORF">J4Q44_G00370650</name>
</gene>
<evidence type="ECO:0000313" key="19">
    <source>
        <dbReference type="Proteomes" id="UP001356427"/>
    </source>
</evidence>
<evidence type="ECO:0000256" key="14">
    <source>
        <dbReference type="SAM" id="Phobius"/>
    </source>
</evidence>
<evidence type="ECO:0000256" key="6">
    <source>
        <dbReference type="ARBA" id="ARBA00022729"/>
    </source>
</evidence>
<evidence type="ECO:0000259" key="16">
    <source>
        <dbReference type="Pfam" id="PF01299"/>
    </source>
</evidence>
<evidence type="ECO:0000256" key="1">
    <source>
        <dbReference type="ARBA" id="ARBA00004251"/>
    </source>
</evidence>
<keyword evidence="5 13" id="KW-0812">Transmembrane</keyword>
<dbReference type="GO" id="GO:0005765">
    <property type="term" value="C:lysosomal membrane"/>
    <property type="evidence" value="ECO:0007669"/>
    <property type="project" value="UniProtKB-SubCell"/>
</dbReference>
<feature type="domain" description="Lysosome-associated membrane glycoprotein 2-like transmembrane" evidence="17">
    <location>
        <begin position="220"/>
        <end position="251"/>
    </location>
</feature>
<organism evidence="18 19">
    <name type="scientific">Coregonus suidteri</name>
    <dbReference type="NCBI Taxonomy" id="861788"/>
    <lineage>
        <taxon>Eukaryota</taxon>
        <taxon>Metazoa</taxon>
        <taxon>Chordata</taxon>
        <taxon>Craniata</taxon>
        <taxon>Vertebrata</taxon>
        <taxon>Euteleostomi</taxon>
        <taxon>Actinopterygii</taxon>
        <taxon>Neopterygii</taxon>
        <taxon>Teleostei</taxon>
        <taxon>Protacanthopterygii</taxon>
        <taxon>Salmoniformes</taxon>
        <taxon>Salmonidae</taxon>
        <taxon>Coregoninae</taxon>
        <taxon>Coregonus</taxon>
    </lineage>
</organism>
<dbReference type="PROSITE" id="PS51407">
    <property type="entry name" value="LAMP_3"/>
    <property type="match status" value="1"/>
</dbReference>
<evidence type="ECO:0000256" key="11">
    <source>
        <dbReference type="ARBA" id="ARBA00023180"/>
    </source>
</evidence>
<evidence type="ECO:0000259" key="17">
    <source>
        <dbReference type="Pfam" id="PF21222"/>
    </source>
</evidence>
<keyword evidence="4" id="KW-1003">Cell membrane</keyword>
<dbReference type="InterPro" id="IPR002000">
    <property type="entry name" value="Lysosome-assoc_membr_glycop"/>
</dbReference>
<reference evidence="18 19" key="1">
    <citation type="submission" date="2021-04" db="EMBL/GenBank/DDBJ databases">
        <authorList>
            <person name="De Guttry C."/>
            <person name="Zahm M."/>
            <person name="Klopp C."/>
            <person name="Cabau C."/>
            <person name="Louis A."/>
            <person name="Berthelot C."/>
            <person name="Parey E."/>
            <person name="Roest Crollius H."/>
            <person name="Montfort J."/>
            <person name="Robinson-Rechavi M."/>
            <person name="Bucao C."/>
            <person name="Bouchez O."/>
            <person name="Gislard M."/>
            <person name="Lluch J."/>
            <person name="Milhes M."/>
            <person name="Lampietro C."/>
            <person name="Lopez Roques C."/>
            <person name="Donnadieu C."/>
            <person name="Braasch I."/>
            <person name="Desvignes T."/>
            <person name="Postlethwait J."/>
            <person name="Bobe J."/>
            <person name="Wedekind C."/>
            <person name="Guiguen Y."/>
        </authorList>
    </citation>
    <scope>NUCLEOTIDE SEQUENCE [LARGE SCALE GENOMIC DNA]</scope>
    <source>
        <strain evidence="18">Cs_M1</strain>
        <tissue evidence="18">Blood</tissue>
    </source>
</reference>
<keyword evidence="8 14" id="KW-1133">Transmembrane helix</keyword>
<evidence type="ECO:0000313" key="18">
    <source>
        <dbReference type="EMBL" id="KAK6292481.1"/>
    </source>
</evidence>
<comment type="similarity">
    <text evidence="13">Belongs to the LAMP family.</text>
</comment>
<accession>A0AAN8KTX1</accession>
<sequence length="253" mass="27244">MKQHSCKQLLSLAFIAFLAVTLHQSFAATDVPPTAAAPQTTALPPAPPARPERGNYTVTNGNGTVCLMARMGLQLNIRFSSASLNNTVQDVVNLQPNVTKSSGSCDSDSATLMLMADEEKTNLTFLFSLNATSSKYHLSGVILSAVWLDMSEPFSASNSSLDYLRGTLGHSYVCHEEQTLAVAVNFSLNTFQLQVQPFGLTRDQFGAAEECQLDEDDMLIPIIVGAALASLVLIVLVAYLIGRKRSHAGYQTI</sequence>
<keyword evidence="11" id="KW-0325">Glycoprotein</keyword>
<evidence type="ECO:0008006" key="20">
    <source>
        <dbReference type="Google" id="ProtNLM"/>
    </source>
</evidence>
<dbReference type="InterPro" id="IPR048524">
    <property type="entry name" value="Lamp2-like_TM"/>
</dbReference>
<proteinExistence type="inferred from homology"/>
<comment type="subcellular location">
    <subcellularLocation>
        <location evidence="1">Cell membrane</location>
        <topology evidence="1">Single-pass type I membrane protein</topology>
    </subcellularLocation>
    <subcellularLocation>
        <location evidence="3">Endosome membrane</location>
        <topology evidence="3">Single-pass type I membrane protein</topology>
    </subcellularLocation>
    <subcellularLocation>
        <location evidence="2 13">Lysosome membrane</location>
        <topology evidence="2 13">Single-pass type I membrane protein</topology>
    </subcellularLocation>
</comment>
<evidence type="ECO:0000256" key="4">
    <source>
        <dbReference type="ARBA" id="ARBA00022475"/>
    </source>
</evidence>
<dbReference type="Pfam" id="PF21222">
    <property type="entry name" value="Lamp2_2nd"/>
    <property type="match status" value="1"/>
</dbReference>
<feature type="transmembrane region" description="Helical" evidence="14">
    <location>
        <begin position="218"/>
        <end position="241"/>
    </location>
</feature>
<dbReference type="PANTHER" id="PTHR11506">
    <property type="entry name" value="LYSOSOME-ASSOCIATED MEMBRANE GLYCOPROTEIN"/>
    <property type="match status" value="1"/>
</dbReference>
<dbReference type="PANTHER" id="PTHR11506:SF27">
    <property type="entry name" value="LYSOSOME-ASSOCIATED MEMBRANE GLYCOPROTEIN 1"/>
    <property type="match status" value="1"/>
</dbReference>
<dbReference type="GO" id="GO:0031902">
    <property type="term" value="C:late endosome membrane"/>
    <property type="evidence" value="ECO:0007669"/>
    <property type="project" value="TreeGrafter"/>
</dbReference>